<dbReference type="PANTHER" id="PTHR47737">
    <property type="entry name" value="GLYCINE BETAINE/PROLINE BETAINE TRANSPORT SYSTEM PERMEASE PROTEIN PROW"/>
    <property type="match status" value="1"/>
</dbReference>
<dbReference type="CDD" id="cd13639">
    <property type="entry name" value="PBP2_OpuAC_like"/>
    <property type="match status" value="1"/>
</dbReference>
<dbReference type="Pfam" id="PF04069">
    <property type="entry name" value="OpuAC"/>
    <property type="match status" value="1"/>
</dbReference>
<dbReference type="GO" id="GO:0015871">
    <property type="term" value="P:choline transport"/>
    <property type="evidence" value="ECO:0007669"/>
    <property type="project" value="TreeGrafter"/>
</dbReference>
<comment type="caution">
    <text evidence="6">The sequence shown here is derived from an EMBL/GenBank/DDBJ whole genome shotgun (WGS) entry which is preliminary data.</text>
</comment>
<protein>
    <submittedName>
        <fullName evidence="6">Glycine betaine/proline transport system substrate-binding protein</fullName>
    </submittedName>
</protein>
<dbReference type="Proteomes" id="UP000189670">
    <property type="component" value="Unassembled WGS sequence"/>
</dbReference>
<dbReference type="PANTHER" id="PTHR47737:SF1">
    <property type="entry name" value="GLYCINE BETAINE_PROLINE BETAINE TRANSPORT SYSTEM PERMEASE PROTEIN PROW"/>
    <property type="match status" value="1"/>
</dbReference>
<keyword evidence="4" id="KW-0472">Membrane</keyword>
<evidence type="ECO:0000313" key="6">
    <source>
        <dbReference type="EMBL" id="ETR68707.1"/>
    </source>
</evidence>
<sequence length="284" mass="31590">MKNTLRFIGGFVSLILIFTVTTAYAGKKVKLAYVEWACATASTNVVKAVLQEKMGYQVNEMAVSAAAMWQATASGDVDGFVTAWLPNTHKSYLNAVKNKVEVAGTLFTGAKIGLVVPNYVTINSITELNAHAEKFDGKIIGIDPGAGLMSSTEKVVKVYGLNKMRLMEGSGAIMTASLANAYKRKQWVVVTGWSPHWKFARWSLKYLDDPKKIYGTEEVIQTIVRKDLKKEMPKVYAFLKNFKWPQGGLQTVMGWNTQDDADPYENAKRYIKENPKVVKGWLSK</sequence>
<proteinExistence type="predicted"/>
<evidence type="ECO:0000313" key="7">
    <source>
        <dbReference type="Proteomes" id="UP000189670"/>
    </source>
</evidence>
<name>A0A1V1P1G2_9BACT</name>
<reference evidence="7" key="1">
    <citation type="submission" date="2012-11" db="EMBL/GenBank/DDBJ databases">
        <authorList>
            <person name="Lucero-Rivera Y.E."/>
            <person name="Tovar-Ramirez D."/>
        </authorList>
    </citation>
    <scope>NUCLEOTIDE SEQUENCE [LARGE SCALE GENOMIC DNA]</scope>
    <source>
        <strain evidence="7">Araruama</strain>
    </source>
</reference>
<dbReference type="AlphaFoldDB" id="A0A1V1P1G2"/>
<organism evidence="6 7">
    <name type="scientific">Candidatus Magnetoglobus multicellularis str. Araruama</name>
    <dbReference type="NCBI Taxonomy" id="890399"/>
    <lineage>
        <taxon>Bacteria</taxon>
        <taxon>Pseudomonadati</taxon>
        <taxon>Thermodesulfobacteriota</taxon>
        <taxon>Desulfobacteria</taxon>
        <taxon>Desulfobacterales</taxon>
        <taxon>Desulfobacteraceae</taxon>
        <taxon>Candidatus Magnetoglobus</taxon>
    </lineage>
</organism>
<evidence type="ECO:0000259" key="5">
    <source>
        <dbReference type="Pfam" id="PF04069"/>
    </source>
</evidence>
<dbReference type="GO" id="GO:0005275">
    <property type="term" value="F:amine transmembrane transporter activity"/>
    <property type="evidence" value="ECO:0007669"/>
    <property type="project" value="TreeGrafter"/>
</dbReference>
<feature type="domain" description="ABC-type glycine betaine transport system substrate-binding" evidence="5">
    <location>
        <begin position="27"/>
        <end position="273"/>
    </location>
</feature>
<dbReference type="GO" id="GO:0015226">
    <property type="term" value="F:carnitine transmembrane transporter activity"/>
    <property type="evidence" value="ECO:0007669"/>
    <property type="project" value="TreeGrafter"/>
</dbReference>
<evidence type="ECO:0000256" key="3">
    <source>
        <dbReference type="ARBA" id="ARBA00022475"/>
    </source>
</evidence>
<dbReference type="Gene3D" id="3.40.190.100">
    <property type="entry name" value="Glycine betaine-binding periplasmic protein, domain 2"/>
    <property type="match status" value="1"/>
</dbReference>
<comment type="subcellular location">
    <subcellularLocation>
        <location evidence="1">Cell membrane</location>
    </subcellularLocation>
</comment>
<keyword evidence="2" id="KW-0813">Transport</keyword>
<dbReference type="SUPFAM" id="SSF53850">
    <property type="entry name" value="Periplasmic binding protein-like II"/>
    <property type="match status" value="1"/>
</dbReference>
<dbReference type="GO" id="GO:0043190">
    <property type="term" value="C:ATP-binding cassette (ABC) transporter complex"/>
    <property type="evidence" value="ECO:0007669"/>
    <property type="project" value="InterPro"/>
</dbReference>
<accession>A0A1V1P1G2</accession>
<dbReference type="InterPro" id="IPR007210">
    <property type="entry name" value="ABC_Gly_betaine_transp_sub-bd"/>
</dbReference>
<dbReference type="Gene3D" id="3.40.190.10">
    <property type="entry name" value="Periplasmic binding protein-like II"/>
    <property type="match status" value="1"/>
</dbReference>
<gene>
    <name evidence="6" type="ORF">OMM_04403</name>
</gene>
<dbReference type="EMBL" id="ATBP01000856">
    <property type="protein sequence ID" value="ETR68707.1"/>
    <property type="molecule type" value="Genomic_DNA"/>
</dbReference>
<dbReference type="GO" id="GO:0031460">
    <property type="term" value="P:glycine betaine transport"/>
    <property type="evidence" value="ECO:0007669"/>
    <property type="project" value="TreeGrafter"/>
</dbReference>
<evidence type="ECO:0000256" key="1">
    <source>
        <dbReference type="ARBA" id="ARBA00004236"/>
    </source>
</evidence>
<evidence type="ECO:0000256" key="2">
    <source>
        <dbReference type="ARBA" id="ARBA00022448"/>
    </source>
</evidence>
<evidence type="ECO:0000256" key="4">
    <source>
        <dbReference type="ARBA" id="ARBA00023136"/>
    </source>
</evidence>
<keyword evidence="3" id="KW-1003">Cell membrane</keyword>